<dbReference type="SMART" id="SM00642">
    <property type="entry name" value="Aamy"/>
    <property type="match status" value="1"/>
</dbReference>
<dbReference type="Pfam" id="PF22026">
    <property type="entry name" value="Alpha-amylase_C_2"/>
    <property type="match status" value="1"/>
</dbReference>
<reference evidence="5" key="1">
    <citation type="journal article" date="2019" name="Int. J. Syst. Evol. Microbiol.">
        <title>The Global Catalogue of Microorganisms (GCM) 10K type strain sequencing project: providing services to taxonomists for standard genome sequencing and annotation.</title>
        <authorList>
            <consortium name="The Broad Institute Genomics Platform"/>
            <consortium name="The Broad Institute Genome Sequencing Center for Infectious Disease"/>
            <person name="Wu L."/>
            <person name="Ma J."/>
        </authorList>
    </citation>
    <scope>NUCLEOTIDE SEQUENCE [LARGE SCALE GENOMIC DNA]</scope>
    <source>
        <strain evidence="5">JCM 15395</strain>
    </source>
</reference>
<dbReference type="InterPro" id="IPR013780">
    <property type="entry name" value="Glyco_hydro_b"/>
</dbReference>
<dbReference type="EMBL" id="BAAADS010000003">
    <property type="protein sequence ID" value="GAA0592952.1"/>
    <property type="molecule type" value="Genomic_DNA"/>
</dbReference>
<feature type="transmembrane region" description="Helical" evidence="1">
    <location>
        <begin position="465"/>
        <end position="487"/>
    </location>
</feature>
<keyword evidence="1" id="KW-0812">Transmembrane</keyword>
<feature type="signal peptide" evidence="2">
    <location>
        <begin position="1"/>
        <end position="23"/>
    </location>
</feature>
<sequence length="497" mass="55726">MRRLVFVLLIGLTSLGVTSPAAAAGDKEVKSEIIYNILIDRFSNGDQSLGKQTNLDEPHAYHGGDIKGITSKLDKLKELGFTTIVLSPVMGNAPDGYHGYWIEDFYKVEQQFGTMKDLQKLVKEAHDRNIKVVLELVTNYISPTHPMVDDPARKDWIKESEVNANQWLNQTVKLDQSNPEVQAFITDVADYWIDQAGIDGYRFHAADQMNQEFLKDLTAHLSQENPNFYLLAGILKPEQYNGEIEKNTNIQAVENNTLQEAMVSAFVKAGNPVAPIYEAWQNNGKREGLNYLDNKLTERFTQKFFENGRNPLTTWKLALTFLYTAPGTPMIFQGSEIPMGGDFPESLQLVQFNASKQDLQDYYNQIAALRAKFPALQKGSFELLGTSGAMSLFKRSYEGESVYVAINNDVKSQVISIDGVESGKLLKGVIGDNLVRENENGKYRIGLPRETAEVYVIQEDTGLNWLFIGMVIGVFVIFVGAIIRLSVKQKKREAGLE</sequence>
<name>A0ABP3QL39_9BACI</name>
<dbReference type="SUPFAM" id="SSF51011">
    <property type="entry name" value="Glycosyl hydrolase domain"/>
    <property type="match status" value="1"/>
</dbReference>
<evidence type="ECO:0000259" key="3">
    <source>
        <dbReference type="SMART" id="SM00642"/>
    </source>
</evidence>
<dbReference type="InterPro" id="IPR006047">
    <property type="entry name" value="GH13_cat_dom"/>
</dbReference>
<keyword evidence="2" id="KW-0732">Signal</keyword>
<accession>A0ABP3QL39</accession>
<evidence type="ECO:0000256" key="1">
    <source>
        <dbReference type="SAM" id="Phobius"/>
    </source>
</evidence>
<gene>
    <name evidence="4" type="ORF">GCM10009001_06320</name>
</gene>
<organism evidence="4 5">
    <name type="scientific">Virgibacillus siamensis</name>
    <dbReference type="NCBI Taxonomy" id="480071"/>
    <lineage>
        <taxon>Bacteria</taxon>
        <taxon>Bacillati</taxon>
        <taxon>Bacillota</taxon>
        <taxon>Bacilli</taxon>
        <taxon>Bacillales</taxon>
        <taxon>Bacillaceae</taxon>
        <taxon>Virgibacillus</taxon>
    </lineage>
</organism>
<dbReference type="Gene3D" id="3.20.20.80">
    <property type="entry name" value="Glycosidases"/>
    <property type="match status" value="1"/>
</dbReference>
<proteinExistence type="predicted"/>
<dbReference type="InterPro" id="IPR017853">
    <property type="entry name" value="GH"/>
</dbReference>
<keyword evidence="1" id="KW-1133">Transmembrane helix</keyword>
<evidence type="ECO:0000313" key="5">
    <source>
        <dbReference type="Proteomes" id="UP001500866"/>
    </source>
</evidence>
<dbReference type="Gene3D" id="2.60.40.1180">
    <property type="entry name" value="Golgi alpha-mannosidase II"/>
    <property type="match status" value="1"/>
</dbReference>
<dbReference type="InterPro" id="IPR054174">
    <property type="entry name" value="Alpha-amylase-like_C"/>
</dbReference>
<evidence type="ECO:0000313" key="4">
    <source>
        <dbReference type="EMBL" id="GAA0592952.1"/>
    </source>
</evidence>
<protein>
    <recommendedName>
        <fullName evidence="3">Glycosyl hydrolase family 13 catalytic domain-containing protein</fullName>
    </recommendedName>
</protein>
<feature type="domain" description="Glycosyl hydrolase family 13 catalytic" evidence="3">
    <location>
        <begin position="36"/>
        <end position="370"/>
    </location>
</feature>
<dbReference type="Proteomes" id="UP001500866">
    <property type="component" value="Unassembled WGS sequence"/>
</dbReference>
<dbReference type="RefSeq" id="WP_343810237.1">
    <property type="nucleotide sequence ID" value="NZ_BAAADS010000003.1"/>
</dbReference>
<comment type="caution">
    <text evidence="4">The sequence shown here is derived from an EMBL/GenBank/DDBJ whole genome shotgun (WGS) entry which is preliminary data.</text>
</comment>
<feature type="chain" id="PRO_5047402078" description="Glycosyl hydrolase family 13 catalytic domain-containing protein" evidence="2">
    <location>
        <begin position="24"/>
        <end position="497"/>
    </location>
</feature>
<keyword evidence="5" id="KW-1185">Reference proteome</keyword>
<evidence type="ECO:0000256" key="2">
    <source>
        <dbReference type="SAM" id="SignalP"/>
    </source>
</evidence>
<dbReference type="Pfam" id="PF00128">
    <property type="entry name" value="Alpha-amylase"/>
    <property type="match status" value="2"/>
</dbReference>
<dbReference type="SUPFAM" id="SSF51445">
    <property type="entry name" value="(Trans)glycosidases"/>
    <property type="match status" value="1"/>
</dbReference>
<dbReference type="PANTHER" id="PTHR10357">
    <property type="entry name" value="ALPHA-AMYLASE FAMILY MEMBER"/>
    <property type="match status" value="1"/>
</dbReference>
<keyword evidence="1" id="KW-0472">Membrane</keyword>